<evidence type="ECO:0000259" key="1">
    <source>
        <dbReference type="Pfam" id="PF00534"/>
    </source>
</evidence>
<dbReference type="SUPFAM" id="SSF53756">
    <property type="entry name" value="UDP-Glycosyltransferase/glycogen phosphorylase"/>
    <property type="match status" value="1"/>
</dbReference>
<evidence type="ECO:0000313" key="3">
    <source>
        <dbReference type="EMBL" id="MRI80794.1"/>
    </source>
</evidence>
<dbReference type="Pfam" id="PF00534">
    <property type="entry name" value="Glycos_transf_1"/>
    <property type="match status" value="1"/>
</dbReference>
<dbReference type="InterPro" id="IPR001296">
    <property type="entry name" value="Glyco_trans_1"/>
</dbReference>
<protein>
    <submittedName>
        <fullName evidence="3">Glycosyltransferase</fullName>
    </submittedName>
</protein>
<dbReference type="InterPro" id="IPR028098">
    <property type="entry name" value="Glyco_trans_4-like_N"/>
</dbReference>
<dbReference type="Gene3D" id="3.40.50.2000">
    <property type="entry name" value="Glycogen Phosphorylase B"/>
    <property type="match status" value="2"/>
</dbReference>
<dbReference type="PANTHER" id="PTHR12526:SF630">
    <property type="entry name" value="GLYCOSYLTRANSFERASE"/>
    <property type="match status" value="1"/>
</dbReference>
<gene>
    <name evidence="3" type="ORF">GIY11_01950</name>
</gene>
<name>A0A844BIJ0_9LACT</name>
<dbReference type="Pfam" id="PF13477">
    <property type="entry name" value="Glyco_trans_4_2"/>
    <property type="match status" value="1"/>
</dbReference>
<reference evidence="3 4" key="1">
    <citation type="submission" date="2019-11" db="EMBL/GenBank/DDBJ databases">
        <title>Characterisation of Fundicoccus ignavus gen. nov. sp. nov., a novel genus of the family Aerococcaceae isolated from bulk tank milk.</title>
        <authorList>
            <person name="Siebert A."/>
            <person name="Huptas C."/>
            <person name="Wenning M."/>
            <person name="Scherer S."/>
            <person name="Doll E.V."/>
        </authorList>
    </citation>
    <scope>NUCLEOTIDE SEQUENCE [LARGE SCALE GENOMIC DNA]</scope>
    <source>
        <strain evidence="3 4">DSM 109653</strain>
    </source>
</reference>
<dbReference type="EMBL" id="WJQR01000002">
    <property type="protein sequence ID" value="MRI80794.1"/>
    <property type="molecule type" value="Genomic_DNA"/>
</dbReference>
<dbReference type="PANTHER" id="PTHR12526">
    <property type="entry name" value="GLYCOSYLTRANSFERASE"/>
    <property type="match status" value="1"/>
</dbReference>
<sequence>MNNTRYETITFSKGGNKMTKMLMLASVASMIDQFNRHNMKILESLNVEVQVAANFAAGNSTSPEKVSSFAADMDTKKINHFQIDFSRSIVNIFNHIKAYKQLVTLFKENQYDFVHCHSPIGGVIGRLVAKKFGVPVIYTAHGFHFHNKSSWMSWKLFYPIEKWLSSYTDTLITINKEDYQTAQDFLPKYLEYIPGVGLEVDKFRQNLNSESTLKEELGLSKDDFVILSVGELNKNKNHRAIIKALGLIQNPHIHYLVCGQGELKEELNQLAKEQQISGQVKFLGFRDDIQNVFKGADLFVFPSFREGLSVALMEAMASGLPVVCSDIRGNNDLIDQSRGGFLFDPRNEKELKDSIVKAYEQPELLKAQTEYNFEKINEFSLKVVSKEMKRIYSRYL</sequence>
<feature type="domain" description="Glycosyltransferase subfamily 4-like N-terminal" evidence="2">
    <location>
        <begin position="66"/>
        <end position="175"/>
    </location>
</feature>
<comment type="caution">
    <text evidence="3">The sequence shown here is derived from an EMBL/GenBank/DDBJ whole genome shotgun (WGS) entry which is preliminary data.</text>
</comment>
<dbReference type="AlphaFoldDB" id="A0A844BIJ0"/>
<accession>A0A844BIJ0</accession>
<dbReference type="Proteomes" id="UP000469870">
    <property type="component" value="Unassembled WGS sequence"/>
</dbReference>
<evidence type="ECO:0000259" key="2">
    <source>
        <dbReference type="Pfam" id="PF13477"/>
    </source>
</evidence>
<dbReference type="CDD" id="cd03808">
    <property type="entry name" value="GT4_CapM-like"/>
    <property type="match status" value="1"/>
</dbReference>
<keyword evidence="3" id="KW-0808">Transferase</keyword>
<proteinExistence type="predicted"/>
<organism evidence="3 4">
    <name type="scientific">Fundicoccus ignavus</name>
    <dbReference type="NCBI Taxonomy" id="2664442"/>
    <lineage>
        <taxon>Bacteria</taxon>
        <taxon>Bacillati</taxon>
        <taxon>Bacillota</taxon>
        <taxon>Bacilli</taxon>
        <taxon>Lactobacillales</taxon>
        <taxon>Aerococcaceae</taxon>
        <taxon>Fundicoccus</taxon>
    </lineage>
</organism>
<feature type="domain" description="Glycosyl transferase family 1" evidence="1">
    <location>
        <begin position="212"/>
        <end position="372"/>
    </location>
</feature>
<dbReference type="GO" id="GO:0016757">
    <property type="term" value="F:glycosyltransferase activity"/>
    <property type="evidence" value="ECO:0007669"/>
    <property type="project" value="InterPro"/>
</dbReference>
<evidence type="ECO:0000313" key="4">
    <source>
        <dbReference type="Proteomes" id="UP000469870"/>
    </source>
</evidence>